<evidence type="ECO:0000313" key="1">
    <source>
        <dbReference type="EMBL" id="CAI9975233.1"/>
    </source>
</evidence>
<dbReference type="EMBL" id="CATOUU010001166">
    <property type="protein sequence ID" value="CAI9975237.1"/>
    <property type="molecule type" value="Genomic_DNA"/>
</dbReference>
<keyword evidence="7" id="KW-1185">Reference proteome</keyword>
<dbReference type="EMBL" id="CAXDID020000377">
    <property type="protein sequence ID" value="CAL6084163.1"/>
    <property type="molecule type" value="Genomic_DNA"/>
</dbReference>
<evidence type="ECO:0000313" key="3">
    <source>
        <dbReference type="EMBL" id="CAI9975241.1"/>
    </source>
</evidence>
<accession>A0AA86RC26</accession>
<name>A0AA86RC26_9EUKA</name>
<evidence type="ECO:0000313" key="7">
    <source>
        <dbReference type="Proteomes" id="UP001642409"/>
    </source>
</evidence>
<evidence type="ECO:0000313" key="2">
    <source>
        <dbReference type="EMBL" id="CAI9975237.1"/>
    </source>
</evidence>
<dbReference type="EMBL" id="CAXDID020000377">
    <property type="protein sequence ID" value="CAL6084171.1"/>
    <property type="molecule type" value="Genomic_DNA"/>
</dbReference>
<dbReference type="EMBL" id="CATOUU010001166">
    <property type="protein sequence ID" value="CAI9975233.1"/>
    <property type="molecule type" value="Genomic_DNA"/>
</dbReference>
<evidence type="ECO:0000313" key="4">
    <source>
        <dbReference type="EMBL" id="CAL6084155.1"/>
    </source>
</evidence>
<reference evidence="4 7" key="2">
    <citation type="submission" date="2024-07" db="EMBL/GenBank/DDBJ databases">
        <authorList>
            <person name="Akdeniz Z."/>
        </authorList>
    </citation>
    <scope>NUCLEOTIDE SEQUENCE [LARGE SCALE GENOMIC DNA]</scope>
</reference>
<dbReference type="EMBL" id="CAXDID020000377">
    <property type="protein sequence ID" value="CAL6084155.1"/>
    <property type="molecule type" value="Genomic_DNA"/>
</dbReference>
<dbReference type="Proteomes" id="UP001642409">
    <property type="component" value="Unassembled WGS sequence"/>
</dbReference>
<protein>
    <submittedName>
        <fullName evidence="4">Hypothetical_protein</fullName>
    </submittedName>
</protein>
<dbReference type="EMBL" id="CATOUU010001166">
    <property type="protein sequence ID" value="CAI9975241.1"/>
    <property type="molecule type" value="Genomic_DNA"/>
</dbReference>
<reference evidence="3" key="1">
    <citation type="submission" date="2023-06" db="EMBL/GenBank/DDBJ databases">
        <authorList>
            <person name="Kurt Z."/>
        </authorList>
    </citation>
    <scope>NUCLEOTIDE SEQUENCE</scope>
</reference>
<sequence length="101" mass="12144">MYDSRTRCLLSFVMRGCYRNCLQEICNSHGKHSTDRRSGNDTKQKRRRLLICRSLAKRSGFQFTTLSICRANTYTFNGMQYIVDYKYARTIWHFKRFSQFC</sequence>
<dbReference type="AlphaFoldDB" id="A0AA86RC26"/>
<evidence type="ECO:0000313" key="5">
    <source>
        <dbReference type="EMBL" id="CAL6084163.1"/>
    </source>
</evidence>
<evidence type="ECO:0000313" key="6">
    <source>
        <dbReference type="EMBL" id="CAL6084171.1"/>
    </source>
</evidence>
<organism evidence="3">
    <name type="scientific">Hexamita inflata</name>
    <dbReference type="NCBI Taxonomy" id="28002"/>
    <lineage>
        <taxon>Eukaryota</taxon>
        <taxon>Metamonada</taxon>
        <taxon>Diplomonadida</taxon>
        <taxon>Hexamitidae</taxon>
        <taxon>Hexamitinae</taxon>
        <taxon>Hexamita</taxon>
    </lineage>
</organism>
<proteinExistence type="predicted"/>
<comment type="caution">
    <text evidence="3">The sequence shown here is derived from an EMBL/GenBank/DDBJ whole genome shotgun (WGS) entry which is preliminary data.</text>
</comment>
<gene>
    <name evidence="4" type="ORF">HINF_LOCUS62065</name>
    <name evidence="5" type="ORF">HINF_LOCUS62069</name>
    <name evidence="6" type="ORF">HINF_LOCUS62073</name>
    <name evidence="1" type="ORF">HINF_LOCUS62878</name>
    <name evidence="2" type="ORF">HINF_LOCUS62882</name>
    <name evidence="3" type="ORF">HINF_LOCUS62886</name>
</gene>